<dbReference type="InterPro" id="IPR032675">
    <property type="entry name" value="LRR_dom_sf"/>
</dbReference>
<feature type="compositionally biased region" description="Polar residues" evidence="2">
    <location>
        <begin position="608"/>
        <end position="642"/>
    </location>
</feature>
<accession>A0ABT6D7S8</accession>
<dbReference type="Proteomes" id="UP001152867">
    <property type="component" value="Unassembled WGS sequence"/>
</dbReference>
<evidence type="ECO:0000256" key="2">
    <source>
        <dbReference type="SAM" id="MobiDB-lite"/>
    </source>
</evidence>
<gene>
    <name evidence="4" type="ORF">NNA32_02885</name>
</gene>
<evidence type="ECO:0000256" key="3">
    <source>
        <dbReference type="SAM" id="Phobius"/>
    </source>
</evidence>
<dbReference type="InterPro" id="IPR051848">
    <property type="entry name" value="PGIP"/>
</dbReference>
<feature type="transmembrane region" description="Helical" evidence="3">
    <location>
        <begin position="20"/>
        <end position="39"/>
    </location>
</feature>
<dbReference type="RefSeq" id="WP_178942026.1">
    <property type="nucleotide sequence ID" value="NZ_JAIWJF010000009.1"/>
</dbReference>
<feature type="compositionally biased region" description="Low complexity" evidence="2">
    <location>
        <begin position="646"/>
        <end position="664"/>
    </location>
</feature>
<keyword evidence="3" id="KW-0472">Membrane</keyword>
<feature type="compositionally biased region" description="Basic and acidic residues" evidence="2">
    <location>
        <begin position="675"/>
        <end position="685"/>
    </location>
</feature>
<feature type="region of interest" description="Disordered" evidence="2">
    <location>
        <begin position="544"/>
        <end position="692"/>
    </location>
</feature>
<name>A0ABT6D7S8_9LACO</name>
<feature type="compositionally biased region" description="Polar residues" evidence="2">
    <location>
        <begin position="95"/>
        <end position="135"/>
    </location>
</feature>
<dbReference type="Gene3D" id="3.80.10.10">
    <property type="entry name" value="Ribonuclease Inhibitor"/>
    <property type="match status" value="1"/>
</dbReference>
<sequence length="720" mass="76447">MKTIEDTKFWGPDKKRARQWLVNGVLLTMAGAGTIAATVTTGHADTNTSQAADTEIPSSAATSVPQSVVLSAGSAASNQSASAAINSNSESKNSDQSIPSQAKSVSQEAQLSSANVEQQSTDSSADAQNRAGTTQKVTVQTAVNVDSTSVSANTQGTMRATRANIAIPTATSEAVQAPSENAAIWMPDATLRAFAESQANHELGVAVNDDNLYQYIGRIQSLTSPEDANNGIKSLAGLEYAQTLQTLQLYNSELGSDGMADLSNLAKLNWISIFNDQTLTGTVDDFINKHLGAGNNLWTIQLVNDSLSGTIPDLHNFLKLRTLVLAEDNLTGTIPDLSYLPNLLIVQFYNNQLTGGLDGLLNCSTVDDIRVQNNNLSGELPDLSGLELSTRFDFRYNHFRSSAIGLQKNVGWTYGVGQGVQAGTYQIGKGTNGFDPITGYLFGATDYSNGATLVADYHYTVRNWTTTAAGTYVYRVENGKLTDVSSAFDIVADPNDPSGFKLVPNTDLPDGSYMVYVTGSDIAPEVTPAAGYSAFLYFNLVNVKPTDPDTPDQPDNPDNPDQPEKPDQPDNPGNPEQPDNPNEPDQPETPQSPDKPDVPQTPELPGTHETTTPENSAASQQSNETSGVVTSANNEQTASAANDSLAGSTVASVAKTVAVQSSVTPAHTNSSQHLEQSKTDQRHELPATSQQSSSIWAAIGLSILSLMSFGSLTGGYRRRH</sequence>
<evidence type="ECO:0000313" key="5">
    <source>
        <dbReference type="Proteomes" id="UP001152867"/>
    </source>
</evidence>
<dbReference type="PANTHER" id="PTHR48059:SF30">
    <property type="entry name" value="OS06G0587000 PROTEIN"/>
    <property type="match status" value="1"/>
</dbReference>
<feature type="region of interest" description="Disordered" evidence="2">
    <location>
        <begin position="81"/>
        <end position="135"/>
    </location>
</feature>
<feature type="compositionally biased region" description="Polar residues" evidence="2">
    <location>
        <begin position="665"/>
        <end position="674"/>
    </location>
</feature>
<feature type="compositionally biased region" description="Low complexity" evidence="2">
    <location>
        <begin position="570"/>
        <end position="580"/>
    </location>
</feature>
<organism evidence="4 5">
    <name type="scientific">Furfurilactobacillus milii</name>
    <dbReference type="NCBI Taxonomy" id="2888272"/>
    <lineage>
        <taxon>Bacteria</taxon>
        <taxon>Bacillati</taxon>
        <taxon>Bacillota</taxon>
        <taxon>Bacilli</taxon>
        <taxon>Lactobacillales</taxon>
        <taxon>Lactobacillaceae</taxon>
        <taxon>Furfurilactobacillus</taxon>
    </lineage>
</organism>
<proteinExistence type="predicted"/>
<keyword evidence="3" id="KW-0812">Transmembrane</keyword>
<dbReference type="EMBL" id="JANDJP010000002">
    <property type="protein sequence ID" value="MDF9913188.1"/>
    <property type="molecule type" value="Genomic_DNA"/>
</dbReference>
<dbReference type="PANTHER" id="PTHR48059">
    <property type="entry name" value="POLYGALACTURONASE INHIBITOR 1"/>
    <property type="match status" value="1"/>
</dbReference>
<keyword evidence="5" id="KW-1185">Reference proteome</keyword>
<evidence type="ECO:0000313" key="4">
    <source>
        <dbReference type="EMBL" id="MDF9913188.1"/>
    </source>
</evidence>
<feature type="compositionally biased region" description="Low complexity" evidence="2">
    <location>
        <begin position="81"/>
        <end position="91"/>
    </location>
</feature>
<comment type="caution">
    <text evidence="4">The sequence shown here is derived from an EMBL/GenBank/DDBJ whole genome shotgun (WGS) entry which is preliminary data.</text>
</comment>
<evidence type="ECO:0008006" key="6">
    <source>
        <dbReference type="Google" id="ProtNLM"/>
    </source>
</evidence>
<keyword evidence="3" id="KW-1133">Transmembrane helix</keyword>
<evidence type="ECO:0000256" key="1">
    <source>
        <dbReference type="ARBA" id="ARBA00004196"/>
    </source>
</evidence>
<protein>
    <recommendedName>
        <fullName evidence="6">Gram-positive cocci surface proteins LPxTG domain-containing protein</fullName>
    </recommendedName>
</protein>
<reference evidence="4" key="1">
    <citation type="submission" date="2022-06" db="EMBL/GenBank/DDBJ databases">
        <title>Antifungal cultures and metabolites of lactic acid bacteria for use in dairy fermentations.</title>
        <authorList>
            <person name="Zhao Z."/>
            <person name="Gaenzle M."/>
        </authorList>
    </citation>
    <scope>NUCLEOTIDE SEQUENCE</scope>
    <source>
        <strain evidence="4">FUA3126</strain>
    </source>
</reference>
<feature type="transmembrane region" description="Helical" evidence="3">
    <location>
        <begin position="695"/>
        <end position="716"/>
    </location>
</feature>
<dbReference type="SUPFAM" id="SSF52058">
    <property type="entry name" value="L domain-like"/>
    <property type="match status" value="1"/>
</dbReference>
<comment type="subcellular location">
    <subcellularLocation>
        <location evidence="1">Cell envelope</location>
    </subcellularLocation>
</comment>